<sequence length="80" mass="8926">MALSWNFRLSVKDWRSIRNNEGSDANSQCPFGVKLIFQLAEVVAVEVTGGPEIPFYPGREDKPQPPPEGRLPDATKAFDH</sequence>
<evidence type="ECO:0000256" key="2">
    <source>
        <dbReference type="SAM" id="MobiDB-lite"/>
    </source>
</evidence>
<dbReference type="GO" id="GO:0000302">
    <property type="term" value="P:response to reactive oxygen species"/>
    <property type="evidence" value="ECO:0007669"/>
    <property type="project" value="TreeGrafter"/>
</dbReference>
<dbReference type="AlphaFoldDB" id="A0A8T2AFG4"/>
<keyword evidence="3" id="KW-0575">Peroxidase</keyword>
<evidence type="ECO:0000256" key="1">
    <source>
        <dbReference type="ARBA" id="ARBA00023002"/>
    </source>
</evidence>
<dbReference type="EMBL" id="JAEFBJ010000009">
    <property type="protein sequence ID" value="KAG7573012.1"/>
    <property type="molecule type" value="Genomic_DNA"/>
</dbReference>
<dbReference type="Proteomes" id="UP000694251">
    <property type="component" value="Chromosome 9"/>
</dbReference>
<reference evidence="3 4" key="1">
    <citation type="submission" date="2020-12" db="EMBL/GenBank/DDBJ databases">
        <title>Concerted genomic and epigenomic changes stabilize Arabidopsis allopolyploids.</title>
        <authorList>
            <person name="Chen Z."/>
        </authorList>
    </citation>
    <scope>NUCLEOTIDE SEQUENCE [LARGE SCALE GENOMIC DNA]</scope>
    <source>
        <strain evidence="3">As9502</strain>
        <tissue evidence="3">Leaf</tissue>
    </source>
</reference>
<dbReference type="PANTHER" id="PTHR31356:SF57">
    <property type="entry name" value="L-ASCORBATE PEROXIDASE 1, CYTOSOLIC"/>
    <property type="match status" value="1"/>
</dbReference>
<comment type="caution">
    <text evidence="3">The sequence shown here is derived from an EMBL/GenBank/DDBJ whole genome shotgun (WGS) entry which is preliminary data.</text>
</comment>
<protein>
    <submittedName>
        <fullName evidence="3">Hem peroxidase superfamily</fullName>
    </submittedName>
</protein>
<name>A0A8T2AFG4_ARASU</name>
<dbReference type="PANTHER" id="PTHR31356">
    <property type="entry name" value="THYLAKOID LUMENAL 29 KDA PROTEIN, CHLOROPLASTIC-RELATED"/>
    <property type="match status" value="1"/>
</dbReference>
<feature type="compositionally biased region" description="Basic and acidic residues" evidence="2">
    <location>
        <begin position="70"/>
        <end position="80"/>
    </location>
</feature>
<dbReference type="GO" id="GO:0004601">
    <property type="term" value="F:peroxidase activity"/>
    <property type="evidence" value="ECO:0007669"/>
    <property type="project" value="UniProtKB-KW"/>
</dbReference>
<accession>A0A8T2AFG4</accession>
<dbReference type="GO" id="GO:0042744">
    <property type="term" value="P:hydrogen peroxide catabolic process"/>
    <property type="evidence" value="ECO:0007669"/>
    <property type="project" value="TreeGrafter"/>
</dbReference>
<keyword evidence="4" id="KW-1185">Reference proteome</keyword>
<proteinExistence type="predicted"/>
<dbReference type="InterPro" id="IPR044831">
    <property type="entry name" value="Ccp1-like"/>
</dbReference>
<dbReference type="GO" id="GO:0034599">
    <property type="term" value="P:cellular response to oxidative stress"/>
    <property type="evidence" value="ECO:0007669"/>
    <property type="project" value="InterPro"/>
</dbReference>
<evidence type="ECO:0000313" key="4">
    <source>
        <dbReference type="Proteomes" id="UP000694251"/>
    </source>
</evidence>
<organism evidence="3 4">
    <name type="scientific">Arabidopsis suecica</name>
    <name type="common">Swedish thale-cress</name>
    <name type="synonym">Cardaminopsis suecica</name>
    <dbReference type="NCBI Taxonomy" id="45249"/>
    <lineage>
        <taxon>Eukaryota</taxon>
        <taxon>Viridiplantae</taxon>
        <taxon>Streptophyta</taxon>
        <taxon>Embryophyta</taxon>
        <taxon>Tracheophyta</taxon>
        <taxon>Spermatophyta</taxon>
        <taxon>Magnoliopsida</taxon>
        <taxon>eudicotyledons</taxon>
        <taxon>Gunneridae</taxon>
        <taxon>Pentapetalae</taxon>
        <taxon>rosids</taxon>
        <taxon>malvids</taxon>
        <taxon>Brassicales</taxon>
        <taxon>Brassicaceae</taxon>
        <taxon>Camelineae</taxon>
        <taxon>Arabidopsis</taxon>
    </lineage>
</organism>
<dbReference type="GO" id="GO:0009507">
    <property type="term" value="C:chloroplast"/>
    <property type="evidence" value="ECO:0007669"/>
    <property type="project" value="TreeGrafter"/>
</dbReference>
<keyword evidence="1" id="KW-0560">Oxidoreductase</keyword>
<feature type="region of interest" description="Disordered" evidence="2">
    <location>
        <begin position="50"/>
        <end position="80"/>
    </location>
</feature>
<evidence type="ECO:0000313" key="3">
    <source>
        <dbReference type="EMBL" id="KAG7573012.1"/>
    </source>
</evidence>
<dbReference type="OrthoDB" id="10464879at2759"/>
<gene>
    <name evidence="3" type="ORF">ISN44_As09g013480</name>
</gene>